<gene>
    <name evidence="2" type="ORF">SAMN05216215_101593</name>
</gene>
<dbReference type="STRING" id="418495.SAMN05216215_101593"/>
<keyword evidence="3" id="KW-1185">Reference proteome</keyword>
<organism evidence="2 3">
    <name type="scientific">Saccharopolyspora shandongensis</name>
    <dbReference type="NCBI Taxonomy" id="418495"/>
    <lineage>
        <taxon>Bacteria</taxon>
        <taxon>Bacillati</taxon>
        <taxon>Actinomycetota</taxon>
        <taxon>Actinomycetes</taxon>
        <taxon>Pseudonocardiales</taxon>
        <taxon>Pseudonocardiaceae</taxon>
        <taxon>Saccharopolyspora</taxon>
    </lineage>
</organism>
<evidence type="ECO:0000256" key="1">
    <source>
        <dbReference type="SAM" id="MobiDB-lite"/>
    </source>
</evidence>
<accession>A0A1H3EQH0</accession>
<name>A0A1H3EQH0_9PSEU</name>
<evidence type="ECO:0000313" key="3">
    <source>
        <dbReference type="Proteomes" id="UP000199529"/>
    </source>
</evidence>
<sequence>MSAAEARHRLTVPVLLDGWQIECCGTPPAVGDQVSWWLEWSKWSASAIPTDMALRARLERRSVPEGFRARTTEGTVPAVAMAGGVRAFVSVPEPLPAEITLTGVLHEDHHSARSPDDRRTGGRVTAVWLVSWEYELRDRCWRPVDGTAELESVQRAPKHMPRSTPPERGGYWRDTNSVLVELETSGGPPAAS</sequence>
<dbReference type="RefSeq" id="WP_093266776.1">
    <property type="nucleotide sequence ID" value="NZ_FNOK01000015.1"/>
</dbReference>
<dbReference type="OrthoDB" id="2084645at2"/>
<feature type="region of interest" description="Disordered" evidence="1">
    <location>
        <begin position="152"/>
        <end position="172"/>
    </location>
</feature>
<evidence type="ECO:0000313" key="2">
    <source>
        <dbReference type="EMBL" id="SDX80189.1"/>
    </source>
</evidence>
<dbReference type="EMBL" id="FNOK01000015">
    <property type="protein sequence ID" value="SDX80189.1"/>
    <property type="molecule type" value="Genomic_DNA"/>
</dbReference>
<dbReference type="Pfam" id="PF20218">
    <property type="entry name" value="DUF6578"/>
    <property type="match status" value="1"/>
</dbReference>
<protein>
    <submittedName>
        <fullName evidence="2">Uncharacterized protein</fullName>
    </submittedName>
</protein>
<proteinExistence type="predicted"/>
<dbReference type="Proteomes" id="UP000199529">
    <property type="component" value="Unassembled WGS sequence"/>
</dbReference>
<reference evidence="3" key="1">
    <citation type="submission" date="2016-10" db="EMBL/GenBank/DDBJ databases">
        <authorList>
            <person name="Varghese N."/>
            <person name="Submissions S."/>
        </authorList>
    </citation>
    <scope>NUCLEOTIDE SEQUENCE [LARGE SCALE GENOMIC DNA]</scope>
    <source>
        <strain evidence="3">CGMCC 4.3530</strain>
    </source>
</reference>
<dbReference type="AlphaFoldDB" id="A0A1H3EQH0"/>
<dbReference type="InterPro" id="IPR046485">
    <property type="entry name" value="DUF6578"/>
</dbReference>